<reference evidence="6 7" key="1">
    <citation type="submission" date="2019-12" db="EMBL/GenBank/DDBJ databases">
        <title>Draft genome sequence of the ascomycete Xylaria multiplex DSM 110363.</title>
        <authorList>
            <person name="Buettner E."/>
            <person name="Kellner H."/>
        </authorList>
    </citation>
    <scope>NUCLEOTIDE SEQUENCE [LARGE SCALE GENOMIC DNA]</scope>
    <source>
        <strain evidence="6 7">DSM 110363</strain>
    </source>
</reference>
<dbReference type="Gene3D" id="3.40.50.720">
    <property type="entry name" value="NAD(P)-binding Rossmann-like Domain"/>
    <property type="match status" value="1"/>
</dbReference>
<accession>A0A7C8IWC2</accession>
<dbReference type="GO" id="GO:0055129">
    <property type="term" value="P:L-proline biosynthetic process"/>
    <property type="evidence" value="ECO:0007669"/>
    <property type="project" value="TreeGrafter"/>
</dbReference>
<dbReference type="Gene3D" id="2.60.120.620">
    <property type="entry name" value="q2cbj1_9rhob like domain"/>
    <property type="match status" value="1"/>
</dbReference>
<dbReference type="InterPro" id="IPR028939">
    <property type="entry name" value="P5C_Rdtase_cat_N"/>
</dbReference>
<dbReference type="InterPro" id="IPR007138">
    <property type="entry name" value="ABM_dom"/>
</dbReference>
<dbReference type="SUPFAM" id="SSF51197">
    <property type="entry name" value="Clavaminate synthase-like"/>
    <property type="match status" value="1"/>
</dbReference>
<dbReference type="InterPro" id="IPR029036">
    <property type="entry name" value="P5CR_dimer"/>
</dbReference>
<dbReference type="InParanoid" id="A0A7C8IWC2"/>
<dbReference type="InterPro" id="IPR000304">
    <property type="entry name" value="Pyrroline-COOH_reductase"/>
</dbReference>
<dbReference type="OrthoDB" id="10263291at2759"/>
<dbReference type="PANTHER" id="PTHR11645:SF0">
    <property type="entry name" value="PYRROLINE-5-CARBOXYLATE REDUCTASE 3"/>
    <property type="match status" value="1"/>
</dbReference>
<feature type="compositionally biased region" description="Polar residues" evidence="4">
    <location>
        <begin position="699"/>
        <end position="724"/>
    </location>
</feature>
<evidence type="ECO:0000256" key="4">
    <source>
        <dbReference type="SAM" id="MobiDB-lite"/>
    </source>
</evidence>
<dbReference type="Pfam" id="PF14748">
    <property type="entry name" value="P5CR_dimer"/>
    <property type="match status" value="1"/>
</dbReference>
<dbReference type="PANTHER" id="PTHR11645">
    <property type="entry name" value="PYRROLINE-5-CARBOXYLATE REDUCTASE"/>
    <property type="match status" value="1"/>
</dbReference>
<comment type="caution">
    <text evidence="6">The sequence shown here is derived from an EMBL/GenBank/DDBJ whole genome shotgun (WGS) entry which is preliminary data.</text>
</comment>
<dbReference type="GO" id="GO:0004735">
    <property type="term" value="F:pyrroline-5-carboxylate reductase activity"/>
    <property type="evidence" value="ECO:0007669"/>
    <property type="project" value="InterPro"/>
</dbReference>
<feature type="compositionally biased region" description="Low complexity" evidence="4">
    <location>
        <begin position="1139"/>
        <end position="1153"/>
    </location>
</feature>
<evidence type="ECO:0000256" key="3">
    <source>
        <dbReference type="ARBA" id="ARBA00023002"/>
    </source>
</evidence>
<dbReference type="EMBL" id="WUBL01000118">
    <property type="protein sequence ID" value="KAF2965359.1"/>
    <property type="molecule type" value="Genomic_DNA"/>
</dbReference>
<dbReference type="Gene3D" id="3.30.70.100">
    <property type="match status" value="1"/>
</dbReference>
<dbReference type="Pfam" id="PF03992">
    <property type="entry name" value="ABM"/>
    <property type="match status" value="1"/>
</dbReference>
<feature type="region of interest" description="Disordered" evidence="4">
    <location>
        <begin position="1132"/>
        <end position="1159"/>
    </location>
</feature>
<dbReference type="InterPro" id="IPR008775">
    <property type="entry name" value="Phytyl_CoA_dOase-like"/>
</dbReference>
<dbReference type="Pfam" id="PF05721">
    <property type="entry name" value="PhyH"/>
    <property type="match status" value="1"/>
</dbReference>
<protein>
    <recommendedName>
        <fullName evidence="5">ABM domain-containing protein</fullName>
    </recommendedName>
</protein>
<evidence type="ECO:0000256" key="2">
    <source>
        <dbReference type="ARBA" id="ARBA00022857"/>
    </source>
</evidence>
<dbReference type="FunFam" id="1.10.3730.10:FF:000001">
    <property type="entry name" value="Pyrroline-5-carboxylate reductase"/>
    <property type="match status" value="1"/>
</dbReference>
<gene>
    <name evidence="6" type="ORF">GQX73_g8238</name>
</gene>
<name>A0A7C8IWC2_9PEZI</name>
<keyword evidence="2" id="KW-0521">NADP</keyword>
<dbReference type="HAMAP" id="MF_01925">
    <property type="entry name" value="P5C_reductase"/>
    <property type="match status" value="1"/>
</dbReference>
<dbReference type="Gene3D" id="1.10.3730.10">
    <property type="entry name" value="ProC C-terminal domain-like"/>
    <property type="match status" value="1"/>
</dbReference>
<comment type="similarity">
    <text evidence="1">Belongs to the pyrroline-5-carboxylate reductase family.</text>
</comment>
<dbReference type="PROSITE" id="PS51725">
    <property type="entry name" value="ABM"/>
    <property type="match status" value="1"/>
</dbReference>
<dbReference type="InterPro" id="IPR011008">
    <property type="entry name" value="Dimeric_a/b-barrel"/>
</dbReference>
<dbReference type="InterPro" id="IPR036291">
    <property type="entry name" value="NAD(P)-bd_dom_sf"/>
</dbReference>
<evidence type="ECO:0000313" key="6">
    <source>
        <dbReference type="EMBL" id="KAF2965359.1"/>
    </source>
</evidence>
<feature type="domain" description="ABM" evidence="5">
    <location>
        <begin position="1234"/>
        <end position="1325"/>
    </location>
</feature>
<feature type="region of interest" description="Disordered" evidence="4">
    <location>
        <begin position="699"/>
        <end position="740"/>
    </location>
</feature>
<proteinExistence type="inferred from homology"/>
<dbReference type="SUPFAM" id="SSF48179">
    <property type="entry name" value="6-phosphogluconate dehydrogenase C-terminal domain-like"/>
    <property type="match status" value="1"/>
</dbReference>
<evidence type="ECO:0000259" key="5">
    <source>
        <dbReference type="PROSITE" id="PS51725"/>
    </source>
</evidence>
<evidence type="ECO:0000256" key="1">
    <source>
        <dbReference type="ARBA" id="ARBA00005525"/>
    </source>
</evidence>
<dbReference type="Pfam" id="PF03807">
    <property type="entry name" value="F420_oxidored"/>
    <property type="match status" value="1"/>
</dbReference>
<sequence>MQEFPPPIDPSYVPSVSIAKIPATAPTEDIIAILERDGAVILTDLVSSQDIAAVNDEVEPYIQKAKAETHAAYSLIPKQTIVVPGVVGKSPTMARIAEFSVIDQLRTLILQRKCTATWEDRVEEFTIGPLLNSSLTYHISHGGPRQRLHRDDMIHGVYHSGEYSFSNETMLGFMIAGSRTTRENGATMAIPGSHKWDHIRVPKTDEVCFAVRTMSPDVATPHTSPSPVSDGSPERRGKTLAILGCGVMGTAILLGVLSANTSRSKANGVNLLPSYFRACVRRSESADNIRSKLATQALESTVTLHMNDNVAAVRGADMVILACQPHLFKPILEEPGMTRALRGKLIMSVLAGVTSEEIERHLGNYGAFAVVRAMPNIASAVQASSTVLEVRPSQHPLPLPKNFLATAHAIFSCVGTVFTTQPDTFSICTTLNGSTPAFFAMVIDGLVDGAVALGLSRQEATQMAAATMRGTAELIMSGKATHDLRYEVACPGGSTIQGLRTLEEARTRAVWMDAMRASTSEQSGLSGGLKVQRGMESAQTLLFCFAGSLHNLSQAFSIPYSEALTAAMSSQPYELRSSSNHGRDENNAKSPKSASSLAGLGISRDSVPFFNEPSSEDLIALQQPFIYDLPSDMRPFSYQQPVYGTTSLTSYSGLNKYPSELDISDHSSTKSSISSRPLMSYSTSFTSDWEKDFPNSSYSSIGSQYQKRSPRSGTQSVFNGSPHLNASPVVPPKRDHERQGRDMNETVAGAVVKGPRQHQHTGLSGLNAMSVLSRQIESQTTRLQSLKFDSSPMATRPVIEDSSGVAIEGRDSRVLESDEISTAAREFVETRKEQIIGKILLTTTQWLRTQFTRAHAAVINTAAGSSESSGASSSAFYLPPEDLIQQPGERGMGGKRKRGYRNGDDENDDQDGDRPPNMGTEDKRGKGEEALRFACPYFKKDPIKYQTWQTCPGPGWPDVHRVKEHLYRKHRQTKFKCVRCWTPFESEKNYINHQRAATSCELRDRGPIEGFDSDQEKQLKSRKKKNNIVSEVDRWNAVFQILFPHVSADQIPSPFYEHGRLADPTMLAHETLNECEAYLLREIQPRLRKILDSNFDREFQSIEESIKNRATESTKTLIASLFREFRDLHQQGAAPTTISEPSGSQSDASPSPSRDQFSQTDSLECMIHQVDQSLFFPEFGDTLGIQTGQDSHAQGRSDSGYESNNQEINEQVIDEIEKLLFASIIRPHRKAMVYTIVVHLRAKPGKENIAKVHAKLNEASAVYSKDKETISWFVMQSVHDPQDFTIVERYENEGSQKYHLENPYWKTFDPFVIPLLEKPMDLRRFEELAPVEGEETLLK</sequence>
<dbReference type="InterPro" id="IPR008927">
    <property type="entry name" value="6-PGluconate_DH-like_C_sf"/>
</dbReference>
<feature type="region of interest" description="Disordered" evidence="4">
    <location>
        <begin position="882"/>
        <end position="926"/>
    </location>
</feature>
<evidence type="ECO:0000313" key="7">
    <source>
        <dbReference type="Proteomes" id="UP000481858"/>
    </source>
</evidence>
<dbReference type="Proteomes" id="UP000481858">
    <property type="component" value="Unassembled WGS sequence"/>
</dbReference>
<keyword evidence="3" id="KW-0560">Oxidoreductase</keyword>
<organism evidence="6 7">
    <name type="scientific">Xylaria multiplex</name>
    <dbReference type="NCBI Taxonomy" id="323545"/>
    <lineage>
        <taxon>Eukaryota</taxon>
        <taxon>Fungi</taxon>
        <taxon>Dikarya</taxon>
        <taxon>Ascomycota</taxon>
        <taxon>Pezizomycotina</taxon>
        <taxon>Sordariomycetes</taxon>
        <taxon>Xylariomycetidae</taxon>
        <taxon>Xylariales</taxon>
        <taxon>Xylariaceae</taxon>
        <taxon>Xylaria</taxon>
    </lineage>
</organism>
<dbReference type="NCBIfam" id="TIGR00112">
    <property type="entry name" value="proC"/>
    <property type="match status" value="1"/>
</dbReference>
<keyword evidence="7" id="KW-1185">Reference proteome</keyword>
<dbReference type="SUPFAM" id="SSF51735">
    <property type="entry name" value="NAD(P)-binding Rossmann-fold domains"/>
    <property type="match status" value="1"/>
</dbReference>
<feature type="region of interest" description="Disordered" evidence="4">
    <location>
        <begin position="574"/>
        <end position="597"/>
    </location>
</feature>
<dbReference type="SUPFAM" id="SSF54909">
    <property type="entry name" value="Dimeric alpha+beta barrel"/>
    <property type="match status" value="1"/>
</dbReference>